<keyword evidence="2 4" id="KW-0863">Zinc-finger</keyword>
<reference evidence="6" key="3">
    <citation type="submission" date="2011-03" db="EMBL/GenBank/DDBJ databases">
        <title>Annotation of Magnaporthe poae ATCC 64411.</title>
        <authorList>
            <person name="Ma L.-J."/>
            <person name="Dead R."/>
            <person name="Young S.K."/>
            <person name="Zeng Q."/>
            <person name="Gargeya S."/>
            <person name="Fitzgerald M."/>
            <person name="Haas B."/>
            <person name="Abouelleil A."/>
            <person name="Alvarado L."/>
            <person name="Arachchi H.M."/>
            <person name="Berlin A."/>
            <person name="Brown A."/>
            <person name="Chapman S.B."/>
            <person name="Chen Z."/>
            <person name="Dunbar C."/>
            <person name="Freedman E."/>
            <person name="Gearin G."/>
            <person name="Gellesch M."/>
            <person name="Goldberg J."/>
            <person name="Griggs A."/>
            <person name="Gujja S."/>
            <person name="Heiman D."/>
            <person name="Howarth C."/>
            <person name="Larson L."/>
            <person name="Lui A."/>
            <person name="MacDonald P.J.P."/>
            <person name="Mehta T."/>
            <person name="Montmayeur A."/>
            <person name="Murphy C."/>
            <person name="Neiman D."/>
            <person name="Pearson M."/>
            <person name="Priest M."/>
            <person name="Roberts A."/>
            <person name="Saif S."/>
            <person name="Shea T."/>
            <person name="Shenoy N."/>
            <person name="Sisk P."/>
            <person name="Stolte C."/>
            <person name="Sykes S."/>
            <person name="Yandava C."/>
            <person name="Wortman J."/>
            <person name="Nusbaum C."/>
            <person name="Birren B."/>
        </authorList>
    </citation>
    <scope>NUCLEOTIDE SEQUENCE</scope>
    <source>
        <strain evidence="6">ATCC 64411</strain>
    </source>
</reference>
<dbReference type="Pfam" id="PF01753">
    <property type="entry name" value="zf-MYND"/>
    <property type="match status" value="1"/>
</dbReference>
<dbReference type="GO" id="GO:0008270">
    <property type="term" value="F:zinc ion binding"/>
    <property type="evidence" value="ECO:0007669"/>
    <property type="project" value="UniProtKB-KW"/>
</dbReference>
<name>A0A0C4DPQ3_MAGP6</name>
<reference evidence="6" key="2">
    <citation type="submission" date="2010-05" db="EMBL/GenBank/DDBJ databases">
        <title>The Genome Sequence of Magnaporthe poae strain ATCC 64411.</title>
        <authorList>
            <consortium name="The Broad Institute Genome Sequencing Platform"/>
            <consortium name="Broad Institute Genome Sequencing Center for Infectious Disease"/>
            <person name="Ma L.-J."/>
            <person name="Dead R."/>
            <person name="Young S."/>
            <person name="Zeng Q."/>
            <person name="Koehrsen M."/>
            <person name="Alvarado L."/>
            <person name="Berlin A."/>
            <person name="Chapman S.B."/>
            <person name="Chen Z."/>
            <person name="Freedman E."/>
            <person name="Gellesch M."/>
            <person name="Goldberg J."/>
            <person name="Griggs A."/>
            <person name="Gujja S."/>
            <person name="Heilman E.R."/>
            <person name="Heiman D."/>
            <person name="Hepburn T."/>
            <person name="Howarth C."/>
            <person name="Jen D."/>
            <person name="Larson L."/>
            <person name="Mehta T."/>
            <person name="Neiman D."/>
            <person name="Pearson M."/>
            <person name="Roberts A."/>
            <person name="Saif S."/>
            <person name="Shea T."/>
            <person name="Shenoy N."/>
            <person name="Sisk P."/>
            <person name="Stolte C."/>
            <person name="Sykes S."/>
            <person name="Walk T."/>
            <person name="White J."/>
            <person name="Yandava C."/>
            <person name="Haas B."/>
            <person name="Nusbaum C."/>
            <person name="Birren B."/>
        </authorList>
    </citation>
    <scope>NUCLEOTIDE SEQUENCE</scope>
    <source>
        <strain evidence="6">ATCC 64411</strain>
    </source>
</reference>
<dbReference type="STRING" id="644358.A0A0C4DPQ3"/>
<dbReference type="InterPro" id="IPR002893">
    <property type="entry name" value="Znf_MYND"/>
</dbReference>
<dbReference type="VEuPathDB" id="FungiDB:MAPG_01824"/>
<sequence length="566" mass="61568">METTSSLAPRGCAVCSSSSGLLRCGGCLVVHYCSREHQMDHRQDHKASCTTIAKTRQALQDEEAKLRARPDDMFMPTDVFSTSAGYFWSTVETRDYMRSRFAAADALLKINNVDAVKTALDHFTDMLRLCRTDNLGVRDIIPFLMLRLGQEQECYTFLKWWATDGADLNYDVGNTGSPHLSIRGADPFEDINVFDGQELGTAHAVAVTLLKARLLLDLSACEAEHQADGPPLLPKLARPVGSLVQAKVQSMGTYDISSSLKSLTGQYRSAYNMVHDKNPHVWECLRQREQGAGATSSASSSFGFAEEAELVLYHSKRAWDESVDAGAMIEAQALNLAAVSSHGLLEYNNAVSGEYHTTGRAAQRPQVIMLCLEKQRHQEELFDEIHGALIPRLNSKASVQRETSAKGALARLDQSPPPSIILVADAAIARMPKVWDRVIDRLRAGATVILGGLFSAMARPAELNRMFATTGLPWKTGADLRATTKLCSKVLDSTGTAGQPELPRAYSLKAVFLQNVSESARVYVADNNATDTAVAFAKVGKGRLGYIGDVSGEEGSESVVMAMCGL</sequence>
<evidence type="ECO:0000313" key="7">
    <source>
        <dbReference type="EnsemblFungi" id="MAPG_01824T0"/>
    </source>
</evidence>
<accession>A0A0C4DPQ3</accession>
<dbReference type="eggNOG" id="ENOG502RYG3">
    <property type="taxonomic scope" value="Eukaryota"/>
</dbReference>
<dbReference type="PROSITE" id="PS50865">
    <property type="entry name" value="ZF_MYND_2"/>
    <property type="match status" value="1"/>
</dbReference>
<organism evidence="7 8">
    <name type="scientific">Magnaporthiopsis poae (strain ATCC 64411 / 73-15)</name>
    <name type="common">Kentucky bluegrass fungus</name>
    <name type="synonym">Magnaporthe poae</name>
    <dbReference type="NCBI Taxonomy" id="644358"/>
    <lineage>
        <taxon>Eukaryota</taxon>
        <taxon>Fungi</taxon>
        <taxon>Dikarya</taxon>
        <taxon>Ascomycota</taxon>
        <taxon>Pezizomycotina</taxon>
        <taxon>Sordariomycetes</taxon>
        <taxon>Sordariomycetidae</taxon>
        <taxon>Magnaporthales</taxon>
        <taxon>Magnaporthaceae</taxon>
        <taxon>Magnaporthiopsis</taxon>
    </lineage>
</organism>
<evidence type="ECO:0000256" key="2">
    <source>
        <dbReference type="ARBA" id="ARBA00022771"/>
    </source>
</evidence>
<dbReference type="EMBL" id="GL876966">
    <property type="protein sequence ID" value="KLU82755.1"/>
    <property type="molecule type" value="Genomic_DNA"/>
</dbReference>
<evidence type="ECO:0000256" key="4">
    <source>
        <dbReference type="PROSITE-ProRule" id="PRU00134"/>
    </source>
</evidence>
<gene>
    <name evidence="6" type="ORF">MAPG_01824</name>
</gene>
<dbReference type="EnsemblFungi" id="MAPG_01824T0">
    <property type="protein sequence ID" value="MAPG_01824T0"/>
    <property type="gene ID" value="MAPG_01824"/>
</dbReference>
<dbReference type="Proteomes" id="UP000011715">
    <property type="component" value="Unassembled WGS sequence"/>
</dbReference>
<dbReference type="AlphaFoldDB" id="A0A0C4DPQ3"/>
<evidence type="ECO:0000313" key="8">
    <source>
        <dbReference type="Proteomes" id="UP000011715"/>
    </source>
</evidence>
<reference evidence="8" key="1">
    <citation type="submission" date="2010-05" db="EMBL/GenBank/DDBJ databases">
        <title>The genome sequence of Magnaporthe poae strain ATCC 64411.</title>
        <authorList>
            <person name="Ma L.-J."/>
            <person name="Dead R."/>
            <person name="Young S."/>
            <person name="Zeng Q."/>
            <person name="Koehrsen M."/>
            <person name="Alvarado L."/>
            <person name="Berlin A."/>
            <person name="Chapman S.B."/>
            <person name="Chen Z."/>
            <person name="Freedman E."/>
            <person name="Gellesch M."/>
            <person name="Goldberg J."/>
            <person name="Griggs A."/>
            <person name="Gujja S."/>
            <person name="Heilman E.R."/>
            <person name="Heiman D."/>
            <person name="Hepburn T."/>
            <person name="Howarth C."/>
            <person name="Jen D."/>
            <person name="Larson L."/>
            <person name="Mehta T."/>
            <person name="Neiman D."/>
            <person name="Pearson M."/>
            <person name="Roberts A."/>
            <person name="Saif S."/>
            <person name="Shea T."/>
            <person name="Shenoy N."/>
            <person name="Sisk P."/>
            <person name="Stolte C."/>
            <person name="Sykes S."/>
            <person name="Walk T."/>
            <person name="White J."/>
            <person name="Yandava C."/>
            <person name="Haas B."/>
            <person name="Nusbaum C."/>
            <person name="Birren B."/>
        </authorList>
    </citation>
    <scope>NUCLEOTIDE SEQUENCE [LARGE SCALE GENOMIC DNA]</scope>
    <source>
        <strain evidence="8">ATCC 64411 / 73-15</strain>
    </source>
</reference>
<keyword evidence="1" id="KW-0479">Metal-binding</keyword>
<dbReference type="PROSITE" id="PS01360">
    <property type="entry name" value="ZF_MYND_1"/>
    <property type="match status" value="1"/>
</dbReference>
<evidence type="ECO:0000313" key="6">
    <source>
        <dbReference type="EMBL" id="KLU82755.1"/>
    </source>
</evidence>
<evidence type="ECO:0000256" key="3">
    <source>
        <dbReference type="ARBA" id="ARBA00022833"/>
    </source>
</evidence>
<dbReference type="OMA" id="GQEQECY"/>
<evidence type="ECO:0000259" key="5">
    <source>
        <dbReference type="PROSITE" id="PS50865"/>
    </source>
</evidence>
<reference evidence="7" key="4">
    <citation type="journal article" date="2015" name="G3 (Bethesda)">
        <title>Genome sequences of three phytopathogenic species of the Magnaporthaceae family of fungi.</title>
        <authorList>
            <person name="Okagaki L.H."/>
            <person name="Nunes C.C."/>
            <person name="Sailsbery J."/>
            <person name="Clay B."/>
            <person name="Brown D."/>
            <person name="John T."/>
            <person name="Oh Y."/>
            <person name="Young N."/>
            <person name="Fitzgerald M."/>
            <person name="Haas B.J."/>
            <person name="Zeng Q."/>
            <person name="Young S."/>
            <person name="Adiconis X."/>
            <person name="Fan L."/>
            <person name="Levin J.Z."/>
            <person name="Mitchell T.K."/>
            <person name="Okubara P.A."/>
            <person name="Farman M.L."/>
            <person name="Kohn L.M."/>
            <person name="Birren B."/>
            <person name="Ma L.-J."/>
            <person name="Dean R.A."/>
        </authorList>
    </citation>
    <scope>NUCLEOTIDE SEQUENCE</scope>
    <source>
        <strain evidence="7">ATCC 64411 / 73-15</strain>
    </source>
</reference>
<protein>
    <recommendedName>
        <fullName evidence="5">MYND-type domain-containing protein</fullName>
    </recommendedName>
</protein>
<dbReference type="OrthoDB" id="5952526at2759"/>
<keyword evidence="3" id="KW-0862">Zinc</keyword>
<reference evidence="7" key="5">
    <citation type="submission" date="2015-06" db="UniProtKB">
        <authorList>
            <consortium name="EnsemblFungi"/>
        </authorList>
    </citation>
    <scope>IDENTIFICATION</scope>
    <source>
        <strain evidence="7">ATCC 64411</strain>
    </source>
</reference>
<evidence type="ECO:0000256" key="1">
    <source>
        <dbReference type="ARBA" id="ARBA00022723"/>
    </source>
</evidence>
<dbReference type="SUPFAM" id="SSF144232">
    <property type="entry name" value="HIT/MYND zinc finger-like"/>
    <property type="match status" value="1"/>
</dbReference>
<proteinExistence type="predicted"/>
<dbReference type="Gene3D" id="6.10.140.2220">
    <property type="match status" value="1"/>
</dbReference>
<feature type="domain" description="MYND-type" evidence="5">
    <location>
        <begin position="12"/>
        <end position="49"/>
    </location>
</feature>
<keyword evidence="8" id="KW-1185">Reference proteome</keyword>
<dbReference type="EMBL" id="ADBL01000448">
    <property type="status" value="NOT_ANNOTATED_CDS"/>
    <property type="molecule type" value="Genomic_DNA"/>
</dbReference>